<dbReference type="PANTHER" id="PTHR30151">
    <property type="entry name" value="ALKANE SULFONATE ABC TRANSPORTER-RELATED, MEMBRANE SUBUNIT"/>
    <property type="match status" value="1"/>
</dbReference>
<evidence type="ECO:0000256" key="1">
    <source>
        <dbReference type="ARBA" id="ARBA00004651"/>
    </source>
</evidence>
<feature type="transmembrane region" description="Helical" evidence="7">
    <location>
        <begin position="67"/>
        <end position="85"/>
    </location>
</feature>
<keyword evidence="3" id="KW-1003">Cell membrane</keyword>
<dbReference type="Pfam" id="PF00528">
    <property type="entry name" value="BPD_transp_1"/>
    <property type="match status" value="1"/>
</dbReference>
<comment type="similarity">
    <text evidence="7">Belongs to the binding-protein-dependent transport system permease family.</text>
</comment>
<evidence type="ECO:0000256" key="3">
    <source>
        <dbReference type="ARBA" id="ARBA00022475"/>
    </source>
</evidence>
<keyword evidence="4 7" id="KW-0812">Transmembrane</keyword>
<dbReference type="SUPFAM" id="SSF161098">
    <property type="entry name" value="MetI-like"/>
    <property type="match status" value="1"/>
</dbReference>
<feature type="domain" description="ABC transmembrane type-1" evidence="8">
    <location>
        <begin position="60"/>
        <end position="241"/>
    </location>
</feature>
<dbReference type="Proteomes" id="UP000051562">
    <property type="component" value="Unassembled WGS sequence"/>
</dbReference>
<evidence type="ECO:0000313" key="9">
    <source>
        <dbReference type="EMBL" id="KQK31404.1"/>
    </source>
</evidence>
<dbReference type="CDD" id="cd06261">
    <property type="entry name" value="TM_PBP2"/>
    <property type="match status" value="1"/>
</dbReference>
<evidence type="ECO:0000256" key="2">
    <source>
        <dbReference type="ARBA" id="ARBA00022448"/>
    </source>
</evidence>
<evidence type="ECO:0000313" key="10">
    <source>
        <dbReference type="Proteomes" id="UP000051562"/>
    </source>
</evidence>
<protein>
    <submittedName>
        <fullName evidence="9">Aliphatic sulfonate ABC transporter</fullName>
    </submittedName>
</protein>
<name>A0A0Q3L3Q7_9HYPH</name>
<reference evidence="9 10" key="1">
    <citation type="submission" date="2015-10" db="EMBL/GenBank/DDBJ databases">
        <title>Draft genome of Bosea thiooxidans.</title>
        <authorList>
            <person name="Wang X."/>
        </authorList>
    </citation>
    <scope>NUCLEOTIDE SEQUENCE [LARGE SCALE GENOMIC DNA]</scope>
    <source>
        <strain evidence="9 10">CGMCC 9174</strain>
    </source>
</reference>
<accession>A0A0Q3L3Q7</accession>
<keyword evidence="5 7" id="KW-1133">Transmembrane helix</keyword>
<dbReference type="GO" id="GO:0055085">
    <property type="term" value="P:transmembrane transport"/>
    <property type="evidence" value="ECO:0007669"/>
    <property type="project" value="InterPro"/>
</dbReference>
<gene>
    <name evidence="9" type="ORF">ARD30_03075</name>
</gene>
<organism evidence="9 10">
    <name type="scientific">Bosea thiooxidans</name>
    <dbReference type="NCBI Taxonomy" id="53254"/>
    <lineage>
        <taxon>Bacteria</taxon>
        <taxon>Pseudomonadati</taxon>
        <taxon>Pseudomonadota</taxon>
        <taxon>Alphaproteobacteria</taxon>
        <taxon>Hyphomicrobiales</taxon>
        <taxon>Boseaceae</taxon>
        <taxon>Bosea</taxon>
    </lineage>
</organism>
<keyword evidence="2 7" id="KW-0813">Transport</keyword>
<evidence type="ECO:0000256" key="7">
    <source>
        <dbReference type="RuleBase" id="RU363032"/>
    </source>
</evidence>
<dbReference type="AlphaFoldDB" id="A0A0Q3L3Q7"/>
<dbReference type="RefSeq" id="WP_055727170.1">
    <property type="nucleotide sequence ID" value="NZ_LMAR01000023.1"/>
</dbReference>
<feature type="transmembrane region" description="Helical" evidence="7">
    <location>
        <begin position="97"/>
        <end position="118"/>
    </location>
</feature>
<feature type="transmembrane region" description="Helical" evidence="7">
    <location>
        <begin position="179"/>
        <end position="201"/>
    </location>
</feature>
<evidence type="ECO:0000256" key="5">
    <source>
        <dbReference type="ARBA" id="ARBA00022989"/>
    </source>
</evidence>
<dbReference type="EMBL" id="LMAR01000023">
    <property type="protein sequence ID" value="KQK31404.1"/>
    <property type="molecule type" value="Genomic_DNA"/>
</dbReference>
<evidence type="ECO:0000256" key="6">
    <source>
        <dbReference type="ARBA" id="ARBA00023136"/>
    </source>
</evidence>
<dbReference type="Gene3D" id="1.10.3720.10">
    <property type="entry name" value="MetI-like"/>
    <property type="match status" value="1"/>
</dbReference>
<sequence>MRIVAFPPILFGLATVALALCGVELLLRVGLLNQFVIPFPSAVIGSFGRLFSEEQLAHRLFVTGSEAVVASLLVIVVGVSLGIFLQERRILKLAVEPWIAAAAAAPIVLAYPLFLVIFGRSSATIVAMGFVAGLAPVVLKTIEGFQGVKKTFMNVGRTYNLTPSQLFWKIQFPASIPTIFTGIRLGLIFTLINLIGVEFLINFGGLGQLINDLAERYDLPGVFATIIFVILVSVVIFSILERLERWLRPAQ</sequence>
<feature type="transmembrane region" description="Helical" evidence="7">
    <location>
        <begin position="124"/>
        <end position="142"/>
    </location>
</feature>
<evidence type="ECO:0000259" key="8">
    <source>
        <dbReference type="PROSITE" id="PS50928"/>
    </source>
</evidence>
<keyword evidence="6 7" id="KW-0472">Membrane</keyword>
<dbReference type="GO" id="GO:0005886">
    <property type="term" value="C:plasma membrane"/>
    <property type="evidence" value="ECO:0007669"/>
    <property type="project" value="UniProtKB-SubCell"/>
</dbReference>
<proteinExistence type="inferred from homology"/>
<dbReference type="PROSITE" id="PS50928">
    <property type="entry name" value="ABC_TM1"/>
    <property type="match status" value="1"/>
</dbReference>
<keyword evidence="10" id="KW-1185">Reference proteome</keyword>
<dbReference type="InterPro" id="IPR035906">
    <property type="entry name" value="MetI-like_sf"/>
</dbReference>
<comment type="caution">
    <text evidence="9">The sequence shown here is derived from an EMBL/GenBank/DDBJ whole genome shotgun (WGS) entry which is preliminary data.</text>
</comment>
<comment type="subcellular location">
    <subcellularLocation>
        <location evidence="1 7">Cell membrane</location>
        <topology evidence="1 7">Multi-pass membrane protein</topology>
    </subcellularLocation>
</comment>
<dbReference type="InterPro" id="IPR000515">
    <property type="entry name" value="MetI-like"/>
</dbReference>
<dbReference type="PANTHER" id="PTHR30151:SF41">
    <property type="entry name" value="ABC TRANSPORTER PERMEASE PROTEIN"/>
    <property type="match status" value="1"/>
</dbReference>
<evidence type="ECO:0000256" key="4">
    <source>
        <dbReference type="ARBA" id="ARBA00022692"/>
    </source>
</evidence>
<feature type="transmembrane region" description="Helical" evidence="7">
    <location>
        <begin position="221"/>
        <end position="240"/>
    </location>
</feature>